<accession>A0ABD5YGJ6</accession>
<feature type="region of interest" description="Disordered" evidence="1">
    <location>
        <begin position="100"/>
        <end position="122"/>
    </location>
</feature>
<dbReference type="PANTHER" id="PTHR36114">
    <property type="entry name" value="16.7 KDA PROTEIN IN WHIE LOCUS"/>
    <property type="match status" value="1"/>
</dbReference>
<evidence type="ECO:0000256" key="1">
    <source>
        <dbReference type="SAM" id="MobiDB-lite"/>
    </source>
</evidence>
<proteinExistence type="predicted"/>
<dbReference type="Proteomes" id="UP001596390">
    <property type="component" value="Unassembled WGS sequence"/>
</dbReference>
<dbReference type="CDD" id="cd02226">
    <property type="entry name" value="cupin_YdbB-like"/>
    <property type="match status" value="1"/>
</dbReference>
<gene>
    <name evidence="3" type="ORF">ACFQMK_16020</name>
</gene>
<dbReference type="InterPro" id="IPR000595">
    <property type="entry name" value="cNMP-bd_dom"/>
</dbReference>
<feature type="compositionally biased region" description="Basic and acidic residues" evidence="1">
    <location>
        <begin position="111"/>
        <end position="122"/>
    </location>
</feature>
<dbReference type="InterPro" id="IPR011051">
    <property type="entry name" value="RmlC_Cupin_sf"/>
</dbReference>
<dbReference type="SUPFAM" id="SSF51182">
    <property type="entry name" value="RmlC-like cupins"/>
    <property type="match status" value="1"/>
</dbReference>
<organism evidence="3 4">
    <name type="scientific">Halorubrum yunnanense</name>
    <dbReference type="NCBI Taxonomy" id="1526162"/>
    <lineage>
        <taxon>Archaea</taxon>
        <taxon>Methanobacteriati</taxon>
        <taxon>Methanobacteriota</taxon>
        <taxon>Stenosarchaea group</taxon>
        <taxon>Halobacteria</taxon>
        <taxon>Halobacteriales</taxon>
        <taxon>Haloferacaceae</taxon>
        <taxon>Halorubrum</taxon>
    </lineage>
</organism>
<comment type="caution">
    <text evidence="3">The sequence shown here is derived from an EMBL/GenBank/DDBJ whole genome shotgun (WGS) entry which is preliminary data.</text>
</comment>
<evidence type="ECO:0000313" key="4">
    <source>
        <dbReference type="Proteomes" id="UP001596390"/>
    </source>
</evidence>
<dbReference type="AlphaFoldDB" id="A0ABD5YGJ6"/>
<dbReference type="Gene3D" id="2.60.120.10">
    <property type="entry name" value="Jelly Rolls"/>
    <property type="match status" value="1"/>
</dbReference>
<reference evidence="3 4" key="1">
    <citation type="journal article" date="2019" name="Int. J. Syst. Evol. Microbiol.">
        <title>The Global Catalogue of Microorganisms (GCM) 10K type strain sequencing project: providing services to taxonomists for standard genome sequencing and annotation.</title>
        <authorList>
            <consortium name="The Broad Institute Genomics Platform"/>
            <consortium name="The Broad Institute Genome Sequencing Center for Infectious Disease"/>
            <person name="Wu L."/>
            <person name="Ma J."/>
        </authorList>
    </citation>
    <scope>NUCLEOTIDE SEQUENCE [LARGE SCALE GENOMIC DNA]</scope>
    <source>
        <strain evidence="3 4">Q85</strain>
    </source>
</reference>
<dbReference type="InterPro" id="IPR014710">
    <property type="entry name" value="RmlC-like_jellyroll"/>
</dbReference>
<name>A0ABD5YGJ6_9EURY</name>
<evidence type="ECO:0000313" key="3">
    <source>
        <dbReference type="EMBL" id="MFC7188345.1"/>
    </source>
</evidence>
<dbReference type="EMBL" id="JBHSZZ010000090">
    <property type="protein sequence ID" value="MFC7188345.1"/>
    <property type="molecule type" value="Genomic_DNA"/>
</dbReference>
<dbReference type="PANTHER" id="PTHR36114:SF1">
    <property type="entry name" value="16.7 KDA PROTEIN IN WHIE LOCUS"/>
    <property type="match status" value="1"/>
</dbReference>
<sequence>MEKVNLASAFASVDERWDPHLAGELNGQAVKLAKAEGDFVWHSHEDADELFLVTDGRLRIEFRNRDDAILEEGELLVVPRGTEHRPVAEPEANVLLFEPAGTRNTGDVENELTREELERVDD</sequence>
<protein>
    <submittedName>
        <fullName evidence="3">Cupin domain-containing protein</fullName>
    </submittedName>
</protein>
<dbReference type="InterPro" id="IPR052044">
    <property type="entry name" value="PKS_Associated_Protein"/>
</dbReference>
<evidence type="ECO:0000259" key="2">
    <source>
        <dbReference type="PROSITE" id="PS50042"/>
    </source>
</evidence>
<dbReference type="RefSeq" id="WP_267665780.1">
    <property type="nucleotide sequence ID" value="NZ_JAODIX010000090.1"/>
</dbReference>
<feature type="domain" description="Cyclic nucleotide-binding" evidence="2">
    <location>
        <begin position="9"/>
        <end position="60"/>
    </location>
</feature>
<dbReference type="PROSITE" id="PS50042">
    <property type="entry name" value="CNMP_BINDING_3"/>
    <property type="match status" value="1"/>
</dbReference>
<dbReference type="Pfam" id="PF07883">
    <property type="entry name" value="Cupin_2"/>
    <property type="match status" value="1"/>
</dbReference>
<keyword evidence="4" id="KW-1185">Reference proteome</keyword>
<dbReference type="InterPro" id="IPR013096">
    <property type="entry name" value="Cupin_2"/>
</dbReference>